<evidence type="ECO:0000313" key="2">
    <source>
        <dbReference type="EMBL" id="CAF1527491.1"/>
    </source>
</evidence>
<feature type="non-terminal residue" evidence="2">
    <location>
        <position position="185"/>
    </location>
</feature>
<sequence>MFKFFNNTLEKLLGDKNDDDESSNDDTSETSHDVQSNLNVDKPVKLILGKNFNRLNQADSFDIRNNNMNQLNQINSLGNDLNLIGKNVFELNTNLNKLLAENKQQECNEREKSNLFHIKHNIGNNLKVLNEKLNSLPSISDDNQLLPVLGSTLNQLEITLQKIKSTINNNVILNLELGNNIQLLN</sequence>
<evidence type="ECO:0000313" key="4">
    <source>
        <dbReference type="Proteomes" id="UP000663864"/>
    </source>
</evidence>
<organism evidence="2 4">
    <name type="scientific">Rotaria sordida</name>
    <dbReference type="NCBI Taxonomy" id="392033"/>
    <lineage>
        <taxon>Eukaryota</taxon>
        <taxon>Metazoa</taxon>
        <taxon>Spiralia</taxon>
        <taxon>Gnathifera</taxon>
        <taxon>Rotifera</taxon>
        <taxon>Eurotatoria</taxon>
        <taxon>Bdelloidea</taxon>
        <taxon>Philodinida</taxon>
        <taxon>Philodinidae</taxon>
        <taxon>Rotaria</taxon>
    </lineage>
</organism>
<comment type="caution">
    <text evidence="2">The sequence shown here is derived from an EMBL/GenBank/DDBJ whole genome shotgun (WGS) entry which is preliminary data.</text>
</comment>
<evidence type="ECO:0000256" key="1">
    <source>
        <dbReference type="SAM" id="MobiDB-lite"/>
    </source>
</evidence>
<feature type="region of interest" description="Disordered" evidence="1">
    <location>
        <begin position="13"/>
        <end position="36"/>
    </location>
</feature>
<name>A0A815VCY7_9BILA</name>
<feature type="compositionally biased region" description="Acidic residues" evidence="1">
    <location>
        <begin position="17"/>
        <end position="28"/>
    </location>
</feature>
<dbReference type="AlphaFoldDB" id="A0A815VCY7"/>
<protein>
    <submittedName>
        <fullName evidence="2">Uncharacterized protein</fullName>
    </submittedName>
</protein>
<gene>
    <name evidence="3" type="ORF">JBS370_LOCUS38550</name>
    <name evidence="2" type="ORF">ZHD862_LOCUS38615</name>
</gene>
<dbReference type="EMBL" id="CAJOBD010021566">
    <property type="protein sequence ID" value="CAF4246847.1"/>
    <property type="molecule type" value="Genomic_DNA"/>
</dbReference>
<evidence type="ECO:0000313" key="3">
    <source>
        <dbReference type="EMBL" id="CAF4246847.1"/>
    </source>
</evidence>
<dbReference type="Proteomes" id="UP000663836">
    <property type="component" value="Unassembled WGS sequence"/>
</dbReference>
<dbReference type="Proteomes" id="UP000663864">
    <property type="component" value="Unassembled WGS sequence"/>
</dbReference>
<reference evidence="2" key="1">
    <citation type="submission" date="2021-02" db="EMBL/GenBank/DDBJ databases">
        <authorList>
            <person name="Nowell W R."/>
        </authorList>
    </citation>
    <scope>NUCLEOTIDE SEQUENCE</scope>
</reference>
<dbReference type="EMBL" id="CAJNOT010009855">
    <property type="protein sequence ID" value="CAF1527491.1"/>
    <property type="molecule type" value="Genomic_DNA"/>
</dbReference>
<proteinExistence type="predicted"/>
<accession>A0A815VCY7</accession>